<keyword evidence="3" id="KW-0677">Repeat</keyword>
<dbReference type="GO" id="GO:0030833">
    <property type="term" value="P:regulation of actin filament polymerization"/>
    <property type="evidence" value="ECO:0007669"/>
    <property type="project" value="TreeGrafter"/>
</dbReference>
<keyword evidence="2" id="KW-0597">Phosphoprotein</keyword>
<dbReference type="SUPFAM" id="SSF50044">
    <property type="entry name" value="SH3-domain"/>
    <property type="match status" value="1"/>
</dbReference>
<dbReference type="Gene3D" id="2.30.30.40">
    <property type="entry name" value="SH3 Domains"/>
    <property type="match status" value="1"/>
</dbReference>
<dbReference type="Pfam" id="PF00018">
    <property type="entry name" value="SH3_1"/>
    <property type="match status" value="1"/>
</dbReference>
<dbReference type="GO" id="GO:0030864">
    <property type="term" value="C:cortical actin cytoskeleton"/>
    <property type="evidence" value="ECO:0007669"/>
    <property type="project" value="TreeGrafter"/>
</dbReference>
<evidence type="ECO:0000313" key="8">
    <source>
        <dbReference type="Proteomes" id="UP000299084"/>
    </source>
</evidence>
<keyword evidence="8" id="KW-1185">Reference proteome</keyword>
<dbReference type="GO" id="GO:0005886">
    <property type="term" value="C:plasma membrane"/>
    <property type="evidence" value="ECO:0007669"/>
    <property type="project" value="TreeGrafter"/>
</dbReference>
<evidence type="ECO:0000259" key="6">
    <source>
        <dbReference type="PROSITE" id="PS50002"/>
    </source>
</evidence>
<organism evidence="7 8">
    <name type="scientific">Camelus dromedarius</name>
    <name type="common">Dromedary</name>
    <name type="synonym">Arabian camel</name>
    <dbReference type="NCBI Taxonomy" id="9838"/>
    <lineage>
        <taxon>Eukaryota</taxon>
        <taxon>Metazoa</taxon>
        <taxon>Chordata</taxon>
        <taxon>Craniata</taxon>
        <taxon>Vertebrata</taxon>
        <taxon>Euteleostomi</taxon>
        <taxon>Mammalia</taxon>
        <taxon>Eutheria</taxon>
        <taxon>Laurasiatheria</taxon>
        <taxon>Artiodactyla</taxon>
        <taxon>Tylopoda</taxon>
        <taxon>Camelidae</taxon>
        <taxon>Camelus</taxon>
    </lineage>
</organism>
<feature type="region of interest" description="Disordered" evidence="5">
    <location>
        <begin position="229"/>
        <end position="258"/>
    </location>
</feature>
<feature type="compositionally biased region" description="Basic and acidic residues" evidence="5">
    <location>
        <begin position="17"/>
        <end position="26"/>
    </location>
</feature>
<evidence type="ECO:0000256" key="2">
    <source>
        <dbReference type="ARBA" id="ARBA00022553"/>
    </source>
</evidence>
<feature type="region of interest" description="Disordered" evidence="5">
    <location>
        <begin position="173"/>
        <end position="195"/>
    </location>
</feature>
<sequence>MTVHKLRENVFQEYEPLKEKELETEPKASCGYGGKLSVEQDSMDKSAVHHEYQSKLSKHYLQVDPNQGFGSKFGIQVDRVDQLAVGFEYQGKTGKHASQKDYSSGLGGKYGPAGQPWGQERDGLRLQGKTEKHGLQKDYSRSLRGKNGIDQARQTRVLLAGITRRNCSCMNPPKKHYIKGSGREYGAQKDGTSKKASPFEDVAKVASSHQKAAPVEAVNSRTSIVGADWKPRDWKPREGKTKRTRRQAEVERAGKEEKRREIDAYDQCESDLGITAIALRDPQAAGGDEVSFHPDDIITYVAMMDDSWWRGLCHGRYWLFPANY</sequence>
<accession>A0A5N4DW14</accession>
<proteinExistence type="predicted"/>
<dbReference type="GO" id="GO:0016477">
    <property type="term" value="P:cell migration"/>
    <property type="evidence" value="ECO:0007669"/>
    <property type="project" value="TreeGrafter"/>
</dbReference>
<dbReference type="GO" id="GO:0051015">
    <property type="term" value="F:actin filament binding"/>
    <property type="evidence" value="ECO:0007669"/>
    <property type="project" value="TreeGrafter"/>
</dbReference>
<dbReference type="InterPro" id="IPR003134">
    <property type="entry name" value="Hs1_Cortactin"/>
</dbReference>
<dbReference type="InterPro" id="IPR036028">
    <property type="entry name" value="SH3-like_dom_sf"/>
</dbReference>
<dbReference type="AlphaFoldDB" id="A0A5N4DW14"/>
<comment type="caution">
    <text evidence="7">The sequence shown here is derived from an EMBL/GenBank/DDBJ whole genome shotgun (WGS) entry which is preliminary data.</text>
</comment>
<dbReference type="InterPro" id="IPR001452">
    <property type="entry name" value="SH3_domain"/>
</dbReference>
<dbReference type="GO" id="GO:0005884">
    <property type="term" value="C:actin filament"/>
    <property type="evidence" value="ECO:0007669"/>
    <property type="project" value="TreeGrafter"/>
</dbReference>
<dbReference type="EMBL" id="JWIN03000008">
    <property type="protein sequence ID" value="KAB1275289.1"/>
    <property type="molecule type" value="Genomic_DNA"/>
</dbReference>
<gene>
    <name evidence="7" type="ORF">Cadr_000010342</name>
</gene>
<evidence type="ECO:0000256" key="5">
    <source>
        <dbReference type="SAM" id="MobiDB-lite"/>
    </source>
</evidence>
<feature type="domain" description="SH3" evidence="6">
    <location>
        <begin position="271"/>
        <end position="324"/>
    </location>
</feature>
<evidence type="ECO:0000313" key="7">
    <source>
        <dbReference type="EMBL" id="KAB1275289.1"/>
    </source>
</evidence>
<feature type="region of interest" description="Disordered" evidence="5">
    <location>
        <begin position="94"/>
        <end position="121"/>
    </location>
</feature>
<dbReference type="Proteomes" id="UP000299084">
    <property type="component" value="Unassembled WGS sequence"/>
</dbReference>
<evidence type="ECO:0000256" key="4">
    <source>
        <dbReference type="PROSITE-ProRule" id="PRU00192"/>
    </source>
</evidence>
<name>A0A5N4DW14_CAMDR</name>
<keyword evidence="1 4" id="KW-0728">SH3 domain</keyword>
<dbReference type="PANTHER" id="PTHR10829:SF23">
    <property type="entry name" value="CORTACTIN, ISOFORM A"/>
    <property type="match status" value="1"/>
</dbReference>
<feature type="region of interest" description="Disordered" evidence="5">
    <location>
        <begin position="17"/>
        <end position="36"/>
    </location>
</feature>
<evidence type="ECO:0000256" key="1">
    <source>
        <dbReference type="ARBA" id="ARBA00022443"/>
    </source>
</evidence>
<protein>
    <submittedName>
        <fullName evidence="7">Src substrate cortactin</fullName>
    </submittedName>
</protein>
<dbReference type="PROSITE" id="PS50002">
    <property type="entry name" value="SH3"/>
    <property type="match status" value="1"/>
</dbReference>
<dbReference type="GO" id="GO:0030427">
    <property type="term" value="C:site of polarized growth"/>
    <property type="evidence" value="ECO:0007669"/>
    <property type="project" value="TreeGrafter"/>
</dbReference>
<dbReference type="PROSITE" id="PS51090">
    <property type="entry name" value="CORTACTIN"/>
    <property type="match status" value="3"/>
</dbReference>
<dbReference type="Pfam" id="PF02218">
    <property type="entry name" value="HS1_rep"/>
    <property type="match status" value="2"/>
</dbReference>
<reference evidence="7 8" key="1">
    <citation type="journal article" date="2019" name="Mol. Ecol. Resour.">
        <title>Improving Illumina assemblies with Hi-C and long reads: an example with the North African dromedary.</title>
        <authorList>
            <person name="Elbers J.P."/>
            <person name="Rogers M.F."/>
            <person name="Perelman P.L."/>
            <person name="Proskuryakova A.A."/>
            <person name="Serdyukova N.A."/>
            <person name="Johnson W.E."/>
            <person name="Horin P."/>
            <person name="Corander J."/>
            <person name="Murphy D."/>
            <person name="Burger P.A."/>
        </authorList>
    </citation>
    <scope>NUCLEOTIDE SEQUENCE [LARGE SCALE GENOMIC DNA]</scope>
    <source>
        <strain evidence="7">Drom800</strain>
        <tissue evidence="7">Blood</tissue>
    </source>
</reference>
<dbReference type="PANTHER" id="PTHR10829">
    <property type="entry name" value="CORTACTIN AND DREBRIN"/>
    <property type="match status" value="1"/>
</dbReference>
<evidence type="ECO:0000256" key="3">
    <source>
        <dbReference type="ARBA" id="ARBA00022737"/>
    </source>
</evidence>